<dbReference type="InterPro" id="IPR004860">
    <property type="entry name" value="LAGLIDADG_dom"/>
</dbReference>
<reference evidence="2" key="1">
    <citation type="submission" date="2021-01" db="EMBL/GenBank/DDBJ databases">
        <authorList>
            <person name="Sun H.-H."/>
            <person name="Zhang S."/>
            <person name="Zhang Y.-J."/>
        </authorList>
    </citation>
    <scope>NUCLEOTIDE SEQUENCE</scope>
    <source>
        <strain evidence="2">CMM1</strain>
    </source>
</reference>
<accession>A0A8K1MGG7</accession>
<dbReference type="GO" id="GO:0004519">
    <property type="term" value="F:endonuclease activity"/>
    <property type="evidence" value="ECO:0007669"/>
    <property type="project" value="UniProtKB-KW"/>
</dbReference>
<keyword evidence="2" id="KW-0496">Mitochondrion</keyword>
<name>A0A8K1MGG7_9PEZI</name>
<sequence>MNKTKYTTNTNNLNPNLVTGFCDAEGCFTVNISKNPKLTLGWSVKLVFSFHLHSKDLDSLYLIQRFFGVGSVTVHGDSAMFQVVRLSDLARVIEHFNNYPLKTQKYADFLLFKRAFDLVNNKEHLTEAGLRKLISIRASPPPSLSFREREGGVDASPVCLRQTGAASMNKGLPERLEAAFPNITPVPRPQVSKPTLESNTPEVKHWMAGFVSGEGCFFIKTRKSKTHKLGMSVALNFLVVQHIRDANLLESFVQVFGSGSFSIIEKSGIGRFAVSNFSCIVDNIIPLFEEYPIFGAKAKDFEDFKEASVLIKSKAHLTKEGLDKILLIKSRMNFKR</sequence>
<dbReference type="PANTHER" id="PTHR36181:SF4">
    <property type="entry name" value="LAGLIDADG ENDONUCLEASE"/>
    <property type="match status" value="1"/>
</dbReference>
<geneLocation type="mitochondrion" evidence="2"/>
<dbReference type="EMBL" id="MW538937">
    <property type="protein sequence ID" value="UBU98538.1"/>
    <property type="molecule type" value="Genomic_DNA"/>
</dbReference>
<protein>
    <submittedName>
        <fullName evidence="2">LAGLIDADG endonuclease</fullName>
    </submittedName>
</protein>
<dbReference type="SUPFAM" id="SSF55608">
    <property type="entry name" value="Homing endonucleases"/>
    <property type="match status" value="2"/>
</dbReference>
<feature type="domain" description="Homing endonuclease LAGLIDADG" evidence="1">
    <location>
        <begin position="207"/>
        <end position="307"/>
    </location>
</feature>
<gene>
    <name evidence="2" type="primary">orf336</name>
</gene>
<organism evidence="2">
    <name type="scientific">Morchella brunnea</name>
    <dbReference type="NCBI Taxonomy" id="1174671"/>
    <lineage>
        <taxon>Eukaryota</taxon>
        <taxon>Fungi</taxon>
        <taxon>Dikarya</taxon>
        <taxon>Ascomycota</taxon>
        <taxon>Pezizomycotina</taxon>
        <taxon>Pezizomycetes</taxon>
        <taxon>Pezizales</taxon>
        <taxon>Morchellaceae</taxon>
        <taxon>Morchella</taxon>
    </lineage>
</organism>
<feature type="domain" description="Homing endonuclease LAGLIDADG" evidence="1">
    <location>
        <begin position="19"/>
        <end position="115"/>
    </location>
</feature>
<dbReference type="Gene3D" id="3.10.28.10">
    <property type="entry name" value="Homing endonucleases"/>
    <property type="match status" value="2"/>
</dbReference>
<proteinExistence type="predicted"/>
<evidence type="ECO:0000259" key="1">
    <source>
        <dbReference type="Pfam" id="PF00961"/>
    </source>
</evidence>
<dbReference type="Pfam" id="PF00961">
    <property type="entry name" value="LAGLIDADG_1"/>
    <property type="match status" value="2"/>
</dbReference>
<dbReference type="InterPro" id="IPR027434">
    <property type="entry name" value="Homing_endonucl"/>
</dbReference>
<keyword evidence="2" id="KW-0255">Endonuclease</keyword>
<evidence type="ECO:0000313" key="2">
    <source>
        <dbReference type="EMBL" id="UBU98538.1"/>
    </source>
</evidence>
<dbReference type="PANTHER" id="PTHR36181">
    <property type="entry name" value="INTRON-ENCODED ENDONUCLEASE AI3-RELATED"/>
    <property type="match status" value="1"/>
</dbReference>
<dbReference type="RefSeq" id="YP_010218701.1">
    <property type="nucleotide sequence ID" value="NC_058917.1"/>
</dbReference>
<dbReference type="InterPro" id="IPR051289">
    <property type="entry name" value="LAGLIDADG_Endonuclease"/>
</dbReference>
<keyword evidence="2" id="KW-0540">Nuclease</keyword>
<dbReference type="AlphaFoldDB" id="A0A8K1MGG7"/>
<dbReference type="GO" id="GO:0005739">
    <property type="term" value="C:mitochondrion"/>
    <property type="evidence" value="ECO:0007669"/>
    <property type="project" value="UniProtKB-ARBA"/>
</dbReference>
<dbReference type="GeneID" id="68665198"/>
<dbReference type="FunFam" id="3.10.28.10:FF:000010">
    <property type="entry name" value="LAGLIDADG homing endonuclease I-LtrII"/>
    <property type="match status" value="1"/>
</dbReference>
<keyword evidence="2" id="KW-0378">Hydrolase</keyword>